<dbReference type="Gene3D" id="1.10.620.20">
    <property type="entry name" value="Ribonucleotide Reductase, subunit A"/>
    <property type="match status" value="1"/>
</dbReference>
<dbReference type="HOGENOM" id="CLU_665488_0_0_7"/>
<dbReference type="InterPro" id="IPR009078">
    <property type="entry name" value="Ferritin-like_SF"/>
</dbReference>
<evidence type="ECO:0008006" key="4">
    <source>
        <dbReference type="Google" id="ProtNLM"/>
    </source>
</evidence>
<organism evidence="2 3">
    <name type="scientific">Sorangium cellulosum (strain So ce56)</name>
    <name type="common">Polyangium cellulosum (strain So ce56)</name>
    <dbReference type="NCBI Taxonomy" id="448385"/>
    <lineage>
        <taxon>Bacteria</taxon>
        <taxon>Pseudomonadati</taxon>
        <taxon>Myxococcota</taxon>
        <taxon>Polyangia</taxon>
        <taxon>Polyangiales</taxon>
        <taxon>Polyangiaceae</taxon>
        <taxon>Sorangium</taxon>
    </lineage>
</organism>
<sequence length="440" mass="43141">MLLLSGTMASPPSSPAQFRIALAHQLTRAILATATLNVAVGGAACGGDVTLERASGGGGGPASGDESSGARGGMGGNAGPGGDAVTSIQAGGVQWTEEGTVCVALGNSGQGGQGGVGGAAGEGGTAGEGGIGGSPAGTCPTYGPYSSSVPGSGSGAPAGCWYTSLGEGVLRGNECCYEFIATCGGSGRPFLVGERARTARAERRAASAWGAAAHPDVAALTPSTRAALAEAWLRDALLEHASVASFARFALELMAVGAPPDMLAAAHEAAGDEVRHAALCFGLASAYAGAALAPAPFAFGGRVEVASGLPELAARAVREGCVGETLAAVQASEQRSRATDAAVQSALATIAEDEARHAELAWRFVAWALQTGGEPVRRAVSEAFEAALASPPPAATAPDAEADALAAHGRPDGAALAASHRRAVAEVIAPAMRALLGAWS</sequence>
<dbReference type="BioCyc" id="SCEL448385:SCE_RS22475-MONOMER"/>
<dbReference type="SUPFAM" id="SSF47240">
    <property type="entry name" value="Ferritin-like"/>
    <property type="match status" value="1"/>
</dbReference>
<accession>A9F312</accession>
<evidence type="ECO:0000256" key="1">
    <source>
        <dbReference type="SAM" id="MobiDB-lite"/>
    </source>
</evidence>
<dbReference type="GO" id="GO:0016491">
    <property type="term" value="F:oxidoreductase activity"/>
    <property type="evidence" value="ECO:0007669"/>
    <property type="project" value="InterPro"/>
</dbReference>
<proteinExistence type="predicted"/>
<name>A9F312_SORC5</name>
<dbReference type="STRING" id="448385.sce4375"/>
<dbReference type="AlphaFoldDB" id="A9F312"/>
<protein>
    <recommendedName>
        <fullName evidence="4">Ferritin-like domain-containing protein</fullName>
    </recommendedName>
</protein>
<dbReference type="KEGG" id="scl:sce4375"/>
<dbReference type="eggNOG" id="COG1633">
    <property type="taxonomic scope" value="Bacteria"/>
</dbReference>
<evidence type="ECO:0000313" key="3">
    <source>
        <dbReference type="Proteomes" id="UP000002139"/>
    </source>
</evidence>
<feature type="region of interest" description="Disordered" evidence="1">
    <location>
        <begin position="113"/>
        <end position="132"/>
    </location>
</feature>
<gene>
    <name evidence="2" type="ordered locus">sce4375</name>
</gene>
<evidence type="ECO:0000313" key="2">
    <source>
        <dbReference type="EMBL" id="CAN94538.1"/>
    </source>
</evidence>
<dbReference type="InterPro" id="IPR012348">
    <property type="entry name" value="RNR-like"/>
</dbReference>
<dbReference type="Proteomes" id="UP000002139">
    <property type="component" value="Chromosome"/>
</dbReference>
<dbReference type="EMBL" id="AM746676">
    <property type="protein sequence ID" value="CAN94538.1"/>
    <property type="molecule type" value="Genomic_DNA"/>
</dbReference>
<feature type="compositionally biased region" description="Gly residues" evidence="1">
    <location>
        <begin position="70"/>
        <end position="82"/>
    </location>
</feature>
<keyword evidence="3" id="KW-1185">Reference proteome</keyword>
<reference evidence="2 3" key="1">
    <citation type="journal article" date="2007" name="Nat. Biotechnol.">
        <title>Complete genome sequence of the myxobacterium Sorangium cellulosum.</title>
        <authorList>
            <person name="Schneiker S."/>
            <person name="Perlova O."/>
            <person name="Kaiser O."/>
            <person name="Gerth K."/>
            <person name="Alici A."/>
            <person name="Altmeyer M.O."/>
            <person name="Bartels D."/>
            <person name="Bekel T."/>
            <person name="Beyer S."/>
            <person name="Bode E."/>
            <person name="Bode H.B."/>
            <person name="Bolten C.J."/>
            <person name="Choudhuri J.V."/>
            <person name="Doss S."/>
            <person name="Elnakady Y.A."/>
            <person name="Frank B."/>
            <person name="Gaigalat L."/>
            <person name="Goesmann A."/>
            <person name="Groeger C."/>
            <person name="Gross F."/>
            <person name="Jelsbak L."/>
            <person name="Jelsbak L."/>
            <person name="Kalinowski J."/>
            <person name="Kegler C."/>
            <person name="Knauber T."/>
            <person name="Konietzny S."/>
            <person name="Kopp M."/>
            <person name="Krause L."/>
            <person name="Krug D."/>
            <person name="Linke B."/>
            <person name="Mahmud T."/>
            <person name="Martinez-Arias R."/>
            <person name="McHardy A.C."/>
            <person name="Merai M."/>
            <person name="Meyer F."/>
            <person name="Mormann S."/>
            <person name="Munoz-Dorado J."/>
            <person name="Perez J."/>
            <person name="Pradella S."/>
            <person name="Rachid S."/>
            <person name="Raddatz G."/>
            <person name="Rosenau F."/>
            <person name="Rueckert C."/>
            <person name="Sasse F."/>
            <person name="Scharfe M."/>
            <person name="Schuster S.C."/>
            <person name="Suen G."/>
            <person name="Treuner-Lange A."/>
            <person name="Velicer G.J."/>
            <person name="Vorholter F.-J."/>
            <person name="Weissman K.J."/>
            <person name="Welch R.D."/>
            <person name="Wenzel S.C."/>
            <person name="Whitworth D.E."/>
            <person name="Wilhelm S."/>
            <person name="Wittmann C."/>
            <person name="Bloecker H."/>
            <person name="Puehler A."/>
            <person name="Mueller R."/>
        </authorList>
    </citation>
    <scope>NUCLEOTIDE SEQUENCE [LARGE SCALE GENOMIC DNA]</scope>
    <source>
        <strain evidence="3">So ce56</strain>
    </source>
</reference>
<feature type="region of interest" description="Disordered" evidence="1">
    <location>
        <begin position="54"/>
        <end position="87"/>
    </location>
</feature>